<comment type="caution">
    <text evidence="2">The sequence shown here is derived from an EMBL/GenBank/DDBJ whole genome shotgun (WGS) entry which is preliminary data.</text>
</comment>
<organism evidence="2 3">
    <name type="scientific">Toxoplasma gondii ARI</name>
    <dbReference type="NCBI Taxonomy" id="1074872"/>
    <lineage>
        <taxon>Eukaryota</taxon>
        <taxon>Sar</taxon>
        <taxon>Alveolata</taxon>
        <taxon>Apicomplexa</taxon>
        <taxon>Conoidasida</taxon>
        <taxon>Coccidia</taxon>
        <taxon>Eucoccidiorida</taxon>
        <taxon>Eimeriorina</taxon>
        <taxon>Sarcocystidae</taxon>
        <taxon>Toxoplasma</taxon>
    </lineage>
</organism>
<dbReference type="VEuPathDB" id="ToxoDB:TGARI_290160B"/>
<name>A0A139Y1S9_TOXGO</name>
<evidence type="ECO:0000313" key="2">
    <source>
        <dbReference type="EMBL" id="KYF45071.1"/>
    </source>
</evidence>
<accession>A0A139Y1S9</accession>
<evidence type="ECO:0000256" key="1">
    <source>
        <dbReference type="SAM" id="MobiDB-lite"/>
    </source>
</evidence>
<evidence type="ECO:0000313" key="3">
    <source>
        <dbReference type="Proteomes" id="UP000074247"/>
    </source>
</evidence>
<sequence length="38" mass="4024">MAAPVARDAFWGSISRTPGESKRASASTAETLTARKFP</sequence>
<protein>
    <submittedName>
        <fullName evidence="2">Putative sortilin</fullName>
    </submittedName>
</protein>
<feature type="region of interest" description="Disordered" evidence="1">
    <location>
        <begin position="1"/>
        <end position="38"/>
    </location>
</feature>
<proteinExistence type="predicted"/>
<feature type="compositionally biased region" description="Polar residues" evidence="1">
    <location>
        <begin position="14"/>
        <end position="31"/>
    </location>
</feature>
<feature type="non-terminal residue" evidence="2">
    <location>
        <position position="38"/>
    </location>
</feature>
<dbReference type="Proteomes" id="UP000074247">
    <property type="component" value="Unassembled WGS sequence"/>
</dbReference>
<dbReference type="EMBL" id="AGQS02004197">
    <property type="protein sequence ID" value="KYF45071.1"/>
    <property type="molecule type" value="Genomic_DNA"/>
</dbReference>
<gene>
    <name evidence="2" type="ORF">TGARI_290160B</name>
</gene>
<reference evidence="2 3" key="1">
    <citation type="journal article" date="2016" name="Nat. Commun.">
        <title>Local admixture of amplified and diversified secreted pathogenesis determinants shapes mosaic Toxoplasma gondii genomes.</title>
        <authorList>
            <person name="Lorenzi H."/>
            <person name="Khan A."/>
            <person name="Behnke M.S."/>
            <person name="Namasivayam S."/>
            <person name="Swapna L.S."/>
            <person name="Hadjithomas M."/>
            <person name="Karamycheva S."/>
            <person name="Pinney D."/>
            <person name="Brunk B.P."/>
            <person name="Ajioka J.W."/>
            <person name="Ajzenberg D."/>
            <person name="Boothroyd J.C."/>
            <person name="Boyle J.P."/>
            <person name="Darde M.L."/>
            <person name="Diaz-Miranda M.A."/>
            <person name="Dubey J.P."/>
            <person name="Fritz H.M."/>
            <person name="Gennari S.M."/>
            <person name="Gregory B.D."/>
            <person name="Kim K."/>
            <person name="Saeij J.P."/>
            <person name="Su C."/>
            <person name="White M.W."/>
            <person name="Zhu X.Q."/>
            <person name="Howe D.K."/>
            <person name="Rosenthal B.M."/>
            <person name="Grigg M.E."/>
            <person name="Parkinson J."/>
            <person name="Liu L."/>
            <person name="Kissinger J.C."/>
            <person name="Roos D.S."/>
            <person name="Sibley L.D."/>
        </authorList>
    </citation>
    <scope>NUCLEOTIDE SEQUENCE [LARGE SCALE GENOMIC DNA]</scope>
    <source>
        <strain evidence="2 3">ARI</strain>
    </source>
</reference>
<dbReference type="AlphaFoldDB" id="A0A139Y1S9"/>